<dbReference type="Proteomes" id="UP000225833">
    <property type="component" value="Unassembled WGS sequence"/>
</dbReference>
<gene>
    <name evidence="1" type="ORF">Xbud_03826</name>
</gene>
<proteinExistence type="predicted"/>
<organism evidence="1 2">
    <name type="scientific">Xenorhabdus budapestensis</name>
    <dbReference type="NCBI Taxonomy" id="290110"/>
    <lineage>
        <taxon>Bacteria</taxon>
        <taxon>Pseudomonadati</taxon>
        <taxon>Pseudomonadota</taxon>
        <taxon>Gammaproteobacteria</taxon>
        <taxon>Enterobacterales</taxon>
        <taxon>Morganellaceae</taxon>
        <taxon>Xenorhabdus</taxon>
    </lineage>
</organism>
<evidence type="ECO:0000313" key="1">
    <source>
        <dbReference type="EMBL" id="PHM21993.1"/>
    </source>
</evidence>
<protein>
    <submittedName>
        <fullName evidence="1">Uncharacterized protein</fullName>
    </submittedName>
</protein>
<evidence type="ECO:0000313" key="2">
    <source>
        <dbReference type="Proteomes" id="UP000225833"/>
    </source>
</evidence>
<sequence>MSFQLTTIKVEHRVKFIYKIWLLSISQENILFCEQSEAVMSHSE</sequence>
<accession>A0A2D0IJR2</accession>
<comment type="caution">
    <text evidence="1">The sequence shown here is derived from an EMBL/GenBank/DDBJ whole genome shotgun (WGS) entry which is preliminary data.</text>
</comment>
<name>A0A2D0IJR2_XENBU</name>
<dbReference type="EMBL" id="NIBS01000098">
    <property type="protein sequence ID" value="PHM21993.1"/>
    <property type="molecule type" value="Genomic_DNA"/>
</dbReference>
<dbReference type="AlphaFoldDB" id="A0A2D0IJR2"/>
<reference evidence="1 2" key="1">
    <citation type="journal article" date="2017" name="Nat. Microbiol.">
        <title>Natural product diversity associated with the nematode symbionts Photorhabdus and Xenorhabdus.</title>
        <authorList>
            <person name="Tobias N.J."/>
            <person name="Wolff H."/>
            <person name="Djahanschiri B."/>
            <person name="Grundmann F."/>
            <person name="Kronenwerth M."/>
            <person name="Shi Y.M."/>
            <person name="Simonyi S."/>
            <person name="Grun P."/>
            <person name="Shapiro-Ilan D."/>
            <person name="Pidot S.J."/>
            <person name="Stinear T.P."/>
            <person name="Ebersberger I."/>
            <person name="Bode H.B."/>
        </authorList>
    </citation>
    <scope>NUCLEOTIDE SEQUENCE [LARGE SCALE GENOMIC DNA]</scope>
    <source>
        <strain evidence="1 2">DSM 16342</strain>
    </source>
</reference>